<proteinExistence type="predicted"/>
<dbReference type="EMBL" id="CP011859">
    <property type="protein sequence ID" value="AQY21158.1"/>
    <property type="molecule type" value="Genomic_DNA"/>
</dbReference>
<evidence type="ECO:0000313" key="2">
    <source>
        <dbReference type="Proteomes" id="UP000189883"/>
    </source>
</evidence>
<evidence type="ECO:0000313" key="1">
    <source>
        <dbReference type="EMBL" id="AQY21158.1"/>
    </source>
</evidence>
<gene>
    <name evidence="1" type="ORF">AB406_0194</name>
</gene>
<name>A0A1S7DPW2_RIEAN</name>
<dbReference type="AlphaFoldDB" id="A0A1S7DPW2"/>
<organism evidence="1 2">
    <name type="scientific">Riemerella anatipestifer</name>
    <name type="common">Moraxella anatipestifer</name>
    <dbReference type="NCBI Taxonomy" id="34085"/>
    <lineage>
        <taxon>Bacteria</taxon>
        <taxon>Pseudomonadati</taxon>
        <taxon>Bacteroidota</taxon>
        <taxon>Flavobacteriia</taxon>
        <taxon>Flavobacteriales</taxon>
        <taxon>Weeksellaceae</taxon>
        <taxon>Riemerella</taxon>
    </lineage>
</organism>
<evidence type="ECO:0008006" key="3">
    <source>
        <dbReference type="Google" id="ProtNLM"/>
    </source>
</evidence>
<dbReference type="Proteomes" id="UP000189883">
    <property type="component" value="Chromosome"/>
</dbReference>
<accession>A0A1S7DPW2</accession>
<sequence>MRKIEIKIFFIISICLGIVTNGQISNDIPNLVPPSPSAFGFSVYNSNFQNTPSGNYNYVVPIYKLQLDNITIPVFLSYTSGVKIDDVGGNLGTSWGLNAGGIITRVVRNLADEEAPKRWVPSNIDIVNDYNKIKEAALPGDYVDTEFDWFNFNVSNGINGSFYMDENLNPIYKGDDYKIEISYIQDTKGTRFLQFIITDKLGNKYFFGGNDKLVERTKLMSSDDSGFNVSNPKPEYATAWYLYKIETPSRKKINFDYEKDIYKFYSSASSSLSVEQKCACTGFNGEEYETKIINHKTLSSVSGSRIVRISTDKETVNFHYDKIRNDVMGGKLLNSIVIQSLNGKQISNYTLSYLDIYSNNVESYYFTSSNQDTRYRYFLSNIINIINKEKYSFEYYNPADLPARFSLSSDYYGYFNNYTNNKPFPTINNFNSTDIREVVKIISNKVPSNYLSANKEVNPNTVFYGNLKKISYPTGGSATIFYEPNCSTEKIPSDSYSYLSLEAYRLCGEPIIKEKKATFVSNGEDIYLTASASTDYFNCGEPDNLHDIYSISIKDLSTGSIIWSKNKKVSEGNFETSEVACIQGNVEHCPIKTVLGRTYEVTFSVSSKFGEIFGALSVKYNKITEFQDKTVNYAGARVSKIVDNDIEGAEYTKKFIYNLYKDKDLKKTTINLNYEPIYYYVRTVLKNCYVDCGCYNLDIGSERAICMNNVNVGSGALLSGKCIGYITNNLFNNFNNRNNKPYYSVITEIIEGKEIVEKIYYSNDDTPALTFYGSPIFNLPYSNTSHFLQGKLKEEIKYSFSNGSYLPETKKKFFYDNIIDGVLKTYVYRQNYPTPTNMLFPQNYIGNISIAEYYNHFGESKLSNVIYEEYVGKRTLYKEEVDYYKSGHFQKTDKKTIFPDGTTQTTEYDYAHEKGNQYLIDKNMVGIPLETRVSKNGKLISKVETVYPSSQTDANTYTEGLPMPKETRTLDLGIPSKNHQNITYTKYDDKGNLLEYKINGITPVAIVWGYNQTQPIAKIEGVGYDYIKDWILDIVQKSNQDKDTATEKTLLQALNAFRNRDELKNFQVTTYTYDPLVGVTSITPPSGITEYYKYDAANRLEKVVDADNKVLKEYKYNYKQ</sequence>
<reference evidence="1 2" key="1">
    <citation type="submission" date="2015-06" db="EMBL/GenBank/DDBJ databases">
        <title>R. anatipestifer strain HXb2 is the most virulent strain so far, and the genome sequence would help us uncover the pathogenesis.</title>
        <authorList>
            <person name="Hu Q."/>
            <person name="Qi J."/>
            <person name="Bo H."/>
            <person name="Liu G."/>
            <person name="Tao M."/>
            <person name="Ding Y."/>
            <person name="Xue Y."/>
        </authorList>
    </citation>
    <scope>NUCLEOTIDE SEQUENCE [LARGE SCALE GENOMIC DNA]</scope>
    <source>
        <strain evidence="1 2">HXb2</strain>
    </source>
</reference>
<dbReference type="Gene3D" id="2.180.10.10">
    <property type="entry name" value="RHS repeat-associated core"/>
    <property type="match status" value="1"/>
</dbReference>
<dbReference type="RefSeq" id="WP_079206353.1">
    <property type="nucleotide sequence ID" value="NZ_CP011859.1"/>
</dbReference>
<protein>
    <recommendedName>
        <fullName evidence="3">YD repeat protein</fullName>
    </recommendedName>
</protein>